<dbReference type="EMBL" id="VCQU01000004">
    <property type="protein sequence ID" value="NMN95957.1"/>
    <property type="molecule type" value="Genomic_DNA"/>
</dbReference>
<dbReference type="RefSeq" id="WP_169587412.1">
    <property type="nucleotide sequence ID" value="NZ_VCQU01000004.1"/>
</dbReference>
<evidence type="ECO:0000313" key="2">
    <source>
        <dbReference type="EMBL" id="NMN95957.1"/>
    </source>
</evidence>
<reference evidence="2 3" key="1">
    <citation type="submission" date="2019-05" db="EMBL/GenBank/DDBJ databases">
        <authorList>
            <person name="Lee S.D."/>
        </authorList>
    </citation>
    <scope>NUCLEOTIDE SEQUENCE [LARGE SCALE GENOMIC DNA]</scope>
    <source>
        <strain evidence="2 3">YC2-7</strain>
    </source>
</reference>
<gene>
    <name evidence="2" type="ORF">FGL95_13030</name>
</gene>
<name>A0A848KJA1_9NOCA</name>
<protein>
    <submittedName>
        <fullName evidence="2">DUF1304 domain-containing protein</fullName>
    </submittedName>
</protein>
<comment type="caution">
    <text evidence="2">The sequence shown here is derived from an EMBL/GenBank/DDBJ whole genome shotgun (WGS) entry which is preliminary data.</text>
</comment>
<feature type="transmembrane region" description="Helical" evidence="1">
    <location>
        <begin position="55"/>
        <end position="72"/>
    </location>
</feature>
<dbReference type="Proteomes" id="UP000535543">
    <property type="component" value="Unassembled WGS sequence"/>
</dbReference>
<organism evidence="2 3">
    <name type="scientific">Antrihabitans stalactiti</name>
    <dbReference type="NCBI Taxonomy" id="2584121"/>
    <lineage>
        <taxon>Bacteria</taxon>
        <taxon>Bacillati</taxon>
        <taxon>Actinomycetota</taxon>
        <taxon>Actinomycetes</taxon>
        <taxon>Mycobacteriales</taxon>
        <taxon>Nocardiaceae</taxon>
        <taxon>Antrihabitans</taxon>
    </lineage>
</organism>
<proteinExistence type="predicted"/>
<evidence type="ECO:0000256" key="1">
    <source>
        <dbReference type="SAM" id="Phobius"/>
    </source>
</evidence>
<feature type="transmembrane region" description="Helical" evidence="1">
    <location>
        <begin position="78"/>
        <end position="94"/>
    </location>
</feature>
<dbReference type="PANTHER" id="PTHR38446:SF1">
    <property type="entry name" value="BLL0914 PROTEIN"/>
    <property type="match status" value="1"/>
</dbReference>
<keyword evidence="3" id="KW-1185">Reference proteome</keyword>
<evidence type="ECO:0000313" key="3">
    <source>
        <dbReference type="Proteomes" id="UP000535543"/>
    </source>
</evidence>
<feature type="transmembrane region" description="Helical" evidence="1">
    <location>
        <begin position="6"/>
        <end position="27"/>
    </location>
</feature>
<dbReference type="PANTHER" id="PTHR38446">
    <property type="entry name" value="BLL0914 PROTEIN"/>
    <property type="match status" value="1"/>
</dbReference>
<keyword evidence="1" id="KW-0472">Membrane</keyword>
<dbReference type="InterPro" id="IPR009732">
    <property type="entry name" value="DUF1304"/>
</dbReference>
<keyword evidence="1" id="KW-0812">Transmembrane</keyword>
<dbReference type="AlphaFoldDB" id="A0A848KJA1"/>
<feature type="transmembrane region" description="Helical" evidence="1">
    <location>
        <begin position="101"/>
        <end position="121"/>
    </location>
</feature>
<dbReference type="Pfam" id="PF06993">
    <property type="entry name" value="DUF1304"/>
    <property type="match status" value="1"/>
</dbReference>
<accession>A0A848KJA1</accession>
<keyword evidence="1" id="KW-1133">Transmembrane helix</keyword>
<sequence>MPIVAGVFAAIAAALHVFIFVMESVLWTQPKVWKRFSVASQADAEVLRPMAFNQGFYNLFLAIGIVVGLVIGGDAGHAIVLFACASIVGAAAVLSTGGAQYFRAAVMQGITPLIALIAYLVL</sequence>
<reference evidence="2 3" key="2">
    <citation type="submission" date="2020-06" db="EMBL/GenBank/DDBJ databases">
        <title>Antribacter stalactiti gen. nov., sp. nov., a new member of the family Nacardiaceae isolated from a cave.</title>
        <authorList>
            <person name="Kim I.S."/>
        </authorList>
    </citation>
    <scope>NUCLEOTIDE SEQUENCE [LARGE SCALE GENOMIC DNA]</scope>
    <source>
        <strain evidence="2 3">YC2-7</strain>
    </source>
</reference>